<evidence type="ECO:0000256" key="7">
    <source>
        <dbReference type="ARBA" id="ARBA00023239"/>
    </source>
</evidence>
<dbReference type="InterPro" id="IPR012319">
    <property type="entry name" value="FPG_cat"/>
</dbReference>
<dbReference type="AlphaFoldDB" id="D5BBQ2"/>
<dbReference type="GO" id="GO:0003906">
    <property type="term" value="F:DNA-(apurinic or apyrimidinic site) endonuclease activity"/>
    <property type="evidence" value="ECO:0007669"/>
    <property type="project" value="InterPro"/>
</dbReference>
<evidence type="ECO:0000313" key="11">
    <source>
        <dbReference type="EMBL" id="ADF50486.1"/>
    </source>
</evidence>
<dbReference type="Pfam" id="PF06831">
    <property type="entry name" value="H2TH"/>
    <property type="match status" value="1"/>
</dbReference>
<dbReference type="eggNOG" id="COG0266">
    <property type="taxonomic scope" value="Bacteria"/>
</dbReference>
<dbReference type="InterPro" id="IPR035937">
    <property type="entry name" value="FPG_N"/>
</dbReference>
<dbReference type="InterPro" id="IPR015886">
    <property type="entry name" value="H2TH_FPG"/>
</dbReference>
<dbReference type="Gene3D" id="3.20.190.10">
    <property type="entry name" value="MutM-like, N-terminal"/>
    <property type="match status" value="1"/>
</dbReference>
<dbReference type="OrthoDB" id="9800855at2"/>
<dbReference type="PROSITE" id="PS51068">
    <property type="entry name" value="FPG_CAT"/>
    <property type="match status" value="1"/>
</dbReference>
<keyword evidence="7" id="KW-0456">Lyase</keyword>
<dbReference type="HOGENOM" id="CLU_038423_0_2_10"/>
<dbReference type="GO" id="GO:0008534">
    <property type="term" value="F:oxidized purine nucleobase lesion DNA N-glycosylase activity"/>
    <property type="evidence" value="ECO:0007669"/>
    <property type="project" value="UniProtKB-EC"/>
</dbReference>
<dbReference type="SMART" id="SM00898">
    <property type="entry name" value="Fapy_DNA_glyco"/>
    <property type="match status" value="1"/>
</dbReference>
<keyword evidence="5" id="KW-0238">DNA-binding</keyword>
<keyword evidence="4" id="KW-0378">Hydrolase</keyword>
<dbReference type="SMART" id="SM01232">
    <property type="entry name" value="H2TH"/>
    <property type="match status" value="1"/>
</dbReference>
<accession>D5BBQ2</accession>
<evidence type="ECO:0000256" key="8">
    <source>
        <dbReference type="ARBA" id="ARBA00023268"/>
    </source>
</evidence>
<keyword evidence="3" id="KW-0227">DNA damage</keyword>
<dbReference type="STRING" id="655815.ZPR_0123"/>
<dbReference type="GO" id="GO:0016829">
    <property type="term" value="F:lyase activity"/>
    <property type="evidence" value="ECO:0007669"/>
    <property type="project" value="UniProtKB-KW"/>
</dbReference>
<dbReference type="Gene3D" id="1.10.8.50">
    <property type="match status" value="1"/>
</dbReference>
<evidence type="ECO:0000259" key="10">
    <source>
        <dbReference type="PROSITE" id="PS51068"/>
    </source>
</evidence>
<feature type="domain" description="Formamidopyrimidine-DNA glycosylase catalytic" evidence="10">
    <location>
        <begin position="2"/>
        <end position="113"/>
    </location>
</feature>
<dbReference type="PANTHER" id="PTHR22993:SF9">
    <property type="entry name" value="FORMAMIDOPYRIMIDINE-DNA GLYCOSYLASE"/>
    <property type="match status" value="1"/>
</dbReference>
<organism evidence="11 12">
    <name type="scientific">Zunongwangia profunda (strain DSM 18752 / CCTCC AB 206139 / SM-A87)</name>
    <name type="common">Wangia profunda</name>
    <dbReference type="NCBI Taxonomy" id="655815"/>
    <lineage>
        <taxon>Bacteria</taxon>
        <taxon>Pseudomonadati</taxon>
        <taxon>Bacteroidota</taxon>
        <taxon>Flavobacteriia</taxon>
        <taxon>Flavobacteriales</taxon>
        <taxon>Flavobacteriaceae</taxon>
        <taxon>Zunongwangia</taxon>
    </lineage>
</organism>
<evidence type="ECO:0000256" key="6">
    <source>
        <dbReference type="ARBA" id="ARBA00023204"/>
    </source>
</evidence>
<comment type="similarity">
    <text evidence="2">Belongs to the FPG family.</text>
</comment>
<evidence type="ECO:0000256" key="9">
    <source>
        <dbReference type="ARBA" id="ARBA00023295"/>
    </source>
</evidence>
<evidence type="ECO:0000256" key="3">
    <source>
        <dbReference type="ARBA" id="ARBA00022763"/>
    </source>
</evidence>
<keyword evidence="12" id="KW-1185">Reference proteome</keyword>
<dbReference type="EMBL" id="CP001650">
    <property type="protein sequence ID" value="ADF50486.1"/>
    <property type="molecule type" value="Genomic_DNA"/>
</dbReference>
<evidence type="ECO:0000313" key="12">
    <source>
        <dbReference type="Proteomes" id="UP000001654"/>
    </source>
</evidence>
<dbReference type="KEGG" id="zpr:ZPR_0123"/>
<dbReference type="Pfam" id="PF01149">
    <property type="entry name" value="Fapy_DNA_glyco"/>
    <property type="match status" value="1"/>
</dbReference>
<dbReference type="Proteomes" id="UP000001654">
    <property type="component" value="Chromosome"/>
</dbReference>
<dbReference type="SUPFAM" id="SSF46946">
    <property type="entry name" value="S13-like H2TH domain"/>
    <property type="match status" value="1"/>
</dbReference>
<dbReference type="SUPFAM" id="SSF81624">
    <property type="entry name" value="N-terminal domain of MutM-like DNA repair proteins"/>
    <property type="match status" value="1"/>
</dbReference>
<proteinExistence type="inferred from homology"/>
<protein>
    <submittedName>
        <fullName evidence="11">Formamidopyrimidine-DNA glycosylase</fullName>
    </submittedName>
</protein>
<sequence length="263" mass="29997">MPELPEVAYQKKYADATILHKKIVEIETGDKKIYQSAKADFEKILTDNAFESTSRIGKYLFLKLKKNGVLVMHFGMTGKLDYYQHDDTPKYTQLKLIFEDHSKLAFTCPRKFAKLYLAKSVEEFQQSHNLGADALAITEKEFLKICDGRSGTIKGLLMNQSLIAGIGNMYADEVLFQTKIHPKTKVNTLSQKQLKSIFDKIEEVLKVVKEARIEGKRVPESYLTRIRKEGEGADCPRNNGKIEQTKVSGRTTYFCPVCQKEIQ</sequence>
<name>D5BBQ2_ZUNPS</name>
<evidence type="ECO:0000256" key="2">
    <source>
        <dbReference type="ARBA" id="ARBA00009409"/>
    </source>
</evidence>
<dbReference type="CDD" id="cd08976">
    <property type="entry name" value="BaFpgNei_N_4"/>
    <property type="match status" value="1"/>
</dbReference>
<dbReference type="SUPFAM" id="SSF57716">
    <property type="entry name" value="Glucocorticoid receptor-like (DNA-binding domain)"/>
    <property type="match status" value="1"/>
</dbReference>
<evidence type="ECO:0000256" key="5">
    <source>
        <dbReference type="ARBA" id="ARBA00023125"/>
    </source>
</evidence>
<dbReference type="GO" id="GO:0006284">
    <property type="term" value="P:base-excision repair"/>
    <property type="evidence" value="ECO:0007669"/>
    <property type="project" value="InterPro"/>
</dbReference>
<dbReference type="PANTHER" id="PTHR22993">
    <property type="entry name" value="FORMAMIDOPYRIMIDINE-DNA GLYCOSYLASE"/>
    <property type="match status" value="1"/>
</dbReference>
<dbReference type="GO" id="GO:0003684">
    <property type="term" value="F:damaged DNA binding"/>
    <property type="evidence" value="ECO:0007669"/>
    <property type="project" value="InterPro"/>
</dbReference>
<reference evidence="11 12" key="1">
    <citation type="journal article" date="2010" name="BMC Genomics">
        <title>The complete genome of Zunongwangia profunda SM-A87 reveals its adaptation to the deep-sea environment and ecological role in sedimentary organic nitrogen degradation.</title>
        <authorList>
            <person name="Qin Q.L."/>
            <person name="Zhang X.Y."/>
            <person name="Wang X.M."/>
            <person name="Liu G.M."/>
            <person name="Chen X.L."/>
            <person name="Xie B.B."/>
            <person name="Dang H.Y."/>
            <person name="Zhou B.C."/>
            <person name="Yu J."/>
            <person name="Zhang Y.Z."/>
        </authorList>
    </citation>
    <scope>NUCLEOTIDE SEQUENCE [LARGE SCALE GENOMIC DNA]</scope>
    <source>
        <strain evidence="12">DSM 18752 / CCTCC AB 206139 / SM-A87</strain>
    </source>
</reference>
<evidence type="ECO:0000256" key="1">
    <source>
        <dbReference type="ARBA" id="ARBA00001668"/>
    </source>
</evidence>
<keyword evidence="8" id="KW-0511">Multifunctional enzyme</keyword>
<dbReference type="InterPro" id="IPR010979">
    <property type="entry name" value="Ribosomal_uS13-like_H2TH"/>
</dbReference>
<dbReference type="GO" id="GO:0008270">
    <property type="term" value="F:zinc ion binding"/>
    <property type="evidence" value="ECO:0007669"/>
    <property type="project" value="InterPro"/>
</dbReference>
<keyword evidence="9" id="KW-0326">Glycosidase</keyword>
<gene>
    <name evidence="11" type="ordered locus">ZPR_0123</name>
</gene>
<evidence type="ECO:0000256" key="4">
    <source>
        <dbReference type="ARBA" id="ARBA00022801"/>
    </source>
</evidence>
<comment type="catalytic activity">
    <reaction evidence="1">
        <text>Hydrolysis of DNA containing ring-opened 7-methylguanine residues, releasing 2,6-diamino-4-hydroxy-5-(N-methyl)formamidopyrimidine.</text>
        <dbReference type="EC" id="3.2.2.23"/>
    </reaction>
</comment>
<dbReference type="RefSeq" id="WP_013069639.1">
    <property type="nucleotide sequence ID" value="NC_014041.1"/>
</dbReference>
<keyword evidence="6" id="KW-0234">DNA repair</keyword>